<protein>
    <submittedName>
        <fullName evidence="1">Uncharacterized protein</fullName>
    </submittedName>
</protein>
<dbReference type="Proteomes" id="UP000276991">
    <property type="component" value="Unassembled WGS sequence"/>
</dbReference>
<dbReference type="OrthoDB" id="5871362at2759"/>
<evidence type="ECO:0000313" key="1">
    <source>
        <dbReference type="EMBL" id="VBB34043.1"/>
    </source>
</evidence>
<organism evidence="1 2">
    <name type="scientific">Acanthocheilonema viteae</name>
    <name type="common">Filarial nematode worm</name>
    <name type="synonym">Dipetalonema viteae</name>
    <dbReference type="NCBI Taxonomy" id="6277"/>
    <lineage>
        <taxon>Eukaryota</taxon>
        <taxon>Metazoa</taxon>
        <taxon>Ecdysozoa</taxon>
        <taxon>Nematoda</taxon>
        <taxon>Chromadorea</taxon>
        <taxon>Rhabditida</taxon>
        <taxon>Spirurina</taxon>
        <taxon>Spiruromorpha</taxon>
        <taxon>Filarioidea</taxon>
        <taxon>Onchocercidae</taxon>
        <taxon>Acanthocheilonema</taxon>
    </lineage>
</organism>
<dbReference type="EMBL" id="UPTC01002975">
    <property type="protein sequence ID" value="VBB34043.1"/>
    <property type="molecule type" value="Genomic_DNA"/>
</dbReference>
<proteinExistence type="predicted"/>
<reference evidence="1 2" key="1">
    <citation type="submission" date="2018-08" db="EMBL/GenBank/DDBJ databases">
        <authorList>
            <person name="Laetsch R D."/>
            <person name="Stevens L."/>
            <person name="Kumar S."/>
            <person name="Blaxter L. M."/>
        </authorList>
    </citation>
    <scope>NUCLEOTIDE SEQUENCE [LARGE SCALE GENOMIC DNA]</scope>
</reference>
<name>A0A498SYS4_ACAVI</name>
<accession>A0A498SYS4</accession>
<gene>
    <name evidence="1" type="ORF">NAV_LOCUS8834</name>
</gene>
<evidence type="ECO:0000313" key="2">
    <source>
        <dbReference type="Proteomes" id="UP000276991"/>
    </source>
</evidence>
<sequence>MSDQHCWRHIQDTLSYTYGTGKCIGMPAFFDCILPVVRSKCQNSGVYILVDAITSFGCALDKELVLQSAKYTAKMNGTGEFTEKAGKMYIRNELPAALPVLDEERNNGKIFERIYETNSTDDLFSPSFNKKKQISNYRFSHSRKIDSASDYVEENTFLESDPTIEIAFDNDENMIRVSKSKSLTCTTKQKEQIAQCYAPMIELWNKIQNRHQSFDNILLPFLIYDPKELSDLCDILDVIFDSCFTTSLIDNCQDNIVYYY</sequence>
<dbReference type="AlphaFoldDB" id="A0A498SYS4"/>
<keyword evidence="2" id="KW-1185">Reference proteome</keyword>